<feature type="domain" description="STAS" evidence="1">
    <location>
        <begin position="1"/>
        <end position="98"/>
    </location>
</feature>
<dbReference type="Gene3D" id="3.30.750.24">
    <property type="entry name" value="STAS domain"/>
    <property type="match status" value="1"/>
</dbReference>
<dbReference type="EMBL" id="JAQQLF010000015">
    <property type="protein sequence ID" value="MDC7718095.1"/>
    <property type="molecule type" value="Genomic_DNA"/>
</dbReference>
<evidence type="ECO:0000313" key="2">
    <source>
        <dbReference type="EMBL" id="MDC7718095.1"/>
    </source>
</evidence>
<dbReference type="CDD" id="cd07043">
    <property type="entry name" value="STAS_anti-anti-sigma_factors"/>
    <property type="match status" value="1"/>
</dbReference>
<name>A0ABT5IZT8_9NEIS</name>
<dbReference type="PANTHER" id="PTHR35849:SF2">
    <property type="entry name" value="BLR2341 PROTEIN"/>
    <property type="match status" value="1"/>
</dbReference>
<dbReference type="Pfam" id="PF13466">
    <property type="entry name" value="STAS_2"/>
    <property type="match status" value="1"/>
</dbReference>
<reference evidence="2 3" key="1">
    <citation type="submission" date="2023-01" db="EMBL/GenBank/DDBJ databases">
        <title>Novel species of the genus Vogesella isolated from rivers.</title>
        <authorList>
            <person name="Lu H."/>
        </authorList>
    </citation>
    <scope>NUCLEOTIDE SEQUENCE [LARGE SCALE GENOMIC DNA]</scope>
    <source>
        <strain evidence="2 3">DC21W</strain>
    </source>
</reference>
<dbReference type="InterPro" id="IPR036513">
    <property type="entry name" value="STAS_dom_sf"/>
</dbReference>
<evidence type="ECO:0000259" key="1">
    <source>
        <dbReference type="PROSITE" id="PS50801"/>
    </source>
</evidence>
<dbReference type="PANTHER" id="PTHR35849">
    <property type="entry name" value="BLR2341 PROTEIN"/>
    <property type="match status" value="1"/>
</dbReference>
<proteinExistence type="predicted"/>
<comment type="caution">
    <text evidence="2">The sequence shown here is derived from an EMBL/GenBank/DDBJ whole genome shotgun (WGS) entry which is preliminary data.</text>
</comment>
<evidence type="ECO:0000313" key="3">
    <source>
        <dbReference type="Proteomes" id="UP001219956"/>
    </source>
</evidence>
<dbReference type="InterPro" id="IPR058548">
    <property type="entry name" value="MlaB-like_STAS"/>
</dbReference>
<dbReference type="PROSITE" id="PS50801">
    <property type="entry name" value="STAS"/>
    <property type="match status" value="1"/>
</dbReference>
<dbReference type="Proteomes" id="UP001219956">
    <property type="component" value="Unassembled WGS sequence"/>
</dbReference>
<dbReference type="RefSeq" id="WP_272752392.1">
    <property type="nucleotide sequence ID" value="NZ_JAQQLF010000015.1"/>
</dbReference>
<organism evidence="2 3">
    <name type="scientific">Vogesella aquatica</name>
    <dbReference type="NCBI Taxonomy" id="2984206"/>
    <lineage>
        <taxon>Bacteria</taxon>
        <taxon>Pseudomonadati</taxon>
        <taxon>Pseudomonadota</taxon>
        <taxon>Betaproteobacteria</taxon>
        <taxon>Neisseriales</taxon>
        <taxon>Chromobacteriaceae</taxon>
        <taxon>Vogesella</taxon>
    </lineage>
</organism>
<sequence>MSSTIKLDEECTIYQAAQLRQQLADALMASDSLTVDLSAVGEMDSSAAQVLLWLHSEATRLQKTLALVQLSAAARELFTMLGLLIYLPIVEEEAGHES</sequence>
<keyword evidence="3" id="KW-1185">Reference proteome</keyword>
<accession>A0ABT5IZT8</accession>
<dbReference type="SUPFAM" id="SSF52091">
    <property type="entry name" value="SpoIIaa-like"/>
    <property type="match status" value="1"/>
</dbReference>
<dbReference type="InterPro" id="IPR002645">
    <property type="entry name" value="STAS_dom"/>
</dbReference>
<gene>
    <name evidence="2" type="ORF">PQU95_12825</name>
</gene>
<protein>
    <submittedName>
        <fullName evidence="2">STAS domain-containing protein</fullName>
    </submittedName>
</protein>
<dbReference type="InterPro" id="IPR052746">
    <property type="entry name" value="MlaB_ABC_Transporter"/>
</dbReference>